<feature type="transmembrane region" description="Helical" evidence="1">
    <location>
        <begin position="95"/>
        <end position="116"/>
    </location>
</feature>
<keyword evidence="1" id="KW-0472">Membrane</keyword>
<keyword evidence="1" id="KW-1133">Transmembrane helix</keyword>
<dbReference type="InterPro" id="IPR026960">
    <property type="entry name" value="RVT-Znf"/>
</dbReference>
<dbReference type="Pfam" id="PF00078">
    <property type="entry name" value="RVT_1"/>
    <property type="match status" value="1"/>
</dbReference>
<evidence type="ECO:0000259" key="3">
    <source>
        <dbReference type="Pfam" id="PF13966"/>
    </source>
</evidence>
<gene>
    <name evidence="4" type="ORF">LSAT_V11C400160660</name>
</gene>
<evidence type="ECO:0008006" key="6">
    <source>
        <dbReference type="Google" id="ProtNLM"/>
    </source>
</evidence>
<accession>A0A9R1VWQ3</accession>
<proteinExistence type="predicted"/>
<feature type="domain" description="Reverse transcriptase" evidence="2">
    <location>
        <begin position="1"/>
        <end position="85"/>
    </location>
</feature>
<dbReference type="EMBL" id="NBSK02000004">
    <property type="protein sequence ID" value="KAJ0212924.1"/>
    <property type="molecule type" value="Genomic_DNA"/>
</dbReference>
<feature type="domain" description="Reverse transcriptase zinc-binding" evidence="3">
    <location>
        <begin position="353"/>
        <end position="418"/>
    </location>
</feature>
<sequence>MKVDFEKAFDSLNWNYLDSIMEHMGFSCKYRGWIQGCLTSAGASVLVNGSPTEEFPITKGVRPGDPLSSFLFIIVMEGLNIALKSALKKTSSKVLPCPIMVLLYFTYSMLMMQLWWVNGASKFSQVTFIWHWCDGIKATFSSSSDRLPQELITFQISWSVGGCKYGLRLSTWKANTLSFAGRLTLNKSILNMSWTKVVASKKDGDLEVGTLKAQNMALLTKWWWKLYERTDNLWKDCIKSIHNLQRKSVTVIAKASTCGVCSNIAKIIKALIEVDINYYELFTLMPGSNSIGFRWCWKSHIMEKDVMDDLANLCDMLFRGSIRNQYKMDFDFNVSANGRYNVCTLHNKIDLDLNPCEGYKICWLKAIPLKIRCFVWRAAMNKILVATNLEDRRVIFQSNICPLCDMLSESCDLNQMQC</sequence>
<evidence type="ECO:0000313" key="5">
    <source>
        <dbReference type="Proteomes" id="UP000235145"/>
    </source>
</evidence>
<protein>
    <recommendedName>
        <fullName evidence="6">Reverse transcriptase zinc-binding domain-containing protein</fullName>
    </recommendedName>
</protein>
<dbReference type="InterPro" id="IPR000477">
    <property type="entry name" value="RT_dom"/>
</dbReference>
<evidence type="ECO:0000256" key="1">
    <source>
        <dbReference type="SAM" id="Phobius"/>
    </source>
</evidence>
<dbReference type="AlphaFoldDB" id="A0A9R1VWQ3"/>
<dbReference type="PANTHER" id="PTHR33116:SF79">
    <property type="entry name" value="REVERSE TRANSCRIPTASE DOMAIN, ZINC FINGER, CCHC-TYPE-RELATED"/>
    <property type="match status" value="1"/>
</dbReference>
<keyword evidence="5" id="KW-1185">Reference proteome</keyword>
<keyword evidence="1" id="KW-0812">Transmembrane</keyword>
<comment type="caution">
    <text evidence="4">The sequence shown here is derived from an EMBL/GenBank/DDBJ whole genome shotgun (WGS) entry which is preliminary data.</text>
</comment>
<dbReference type="Proteomes" id="UP000235145">
    <property type="component" value="Unassembled WGS sequence"/>
</dbReference>
<dbReference type="Pfam" id="PF13966">
    <property type="entry name" value="zf-RVT"/>
    <property type="match status" value="1"/>
</dbReference>
<reference evidence="4 5" key="1">
    <citation type="journal article" date="2017" name="Nat. Commun.">
        <title>Genome assembly with in vitro proximity ligation data and whole-genome triplication in lettuce.</title>
        <authorList>
            <person name="Reyes-Chin-Wo S."/>
            <person name="Wang Z."/>
            <person name="Yang X."/>
            <person name="Kozik A."/>
            <person name="Arikit S."/>
            <person name="Song C."/>
            <person name="Xia L."/>
            <person name="Froenicke L."/>
            <person name="Lavelle D.O."/>
            <person name="Truco M.J."/>
            <person name="Xia R."/>
            <person name="Zhu S."/>
            <person name="Xu C."/>
            <person name="Xu H."/>
            <person name="Xu X."/>
            <person name="Cox K."/>
            <person name="Korf I."/>
            <person name="Meyers B.C."/>
            <person name="Michelmore R.W."/>
        </authorList>
    </citation>
    <scope>NUCLEOTIDE SEQUENCE [LARGE SCALE GENOMIC DNA]</scope>
    <source>
        <strain evidence="5">cv. Salinas</strain>
        <tissue evidence="4">Seedlings</tissue>
    </source>
</reference>
<dbReference type="PANTHER" id="PTHR33116">
    <property type="entry name" value="REVERSE TRANSCRIPTASE ZINC-BINDING DOMAIN-CONTAINING PROTEIN-RELATED-RELATED"/>
    <property type="match status" value="1"/>
</dbReference>
<name>A0A9R1VWQ3_LACSA</name>
<evidence type="ECO:0000259" key="2">
    <source>
        <dbReference type="Pfam" id="PF00078"/>
    </source>
</evidence>
<evidence type="ECO:0000313" key="4">
    <source>
        <dbReference type="EMBL" id="KAJ0212924.1"/>
    </source>
</evidence>
<organism evidence="4 5">
    <name type="scientific">Lactuca sativa</name>
    <name type="common">Garden lettuce</name>
    <dbReference type="NCBI Taxonomy" id="4236"/>
    <lineage>
        <taxon>Eukaryota</taxon>
        <taxon>Viridiplantae</taxon>
        <taxon>Streptophyta</taxon>
        <taxon>Embryophyta</taxon>
        <taxon>Tracheophyta</taxon>
        <taxon>Spermatophyta</taxon>
        <taxon>Magnoliopsida</taxon>
        <taxon>eudicotyledons</taxon>
        <taxon>Gunneridae</taxon>
        <taxon>Pentapetalae</taxon>
        <taxon>asterids</taxon>
        <taxon>campanulids</taxon>
        <taxon>Asterales</taxon>
        <taxon>Asteraceae</taxon>
        <taxon>Cichorioideae</taxon>
        <taxon>Cichorieae</taxon>
        <taxon>Lactucinae</taxon>
        <taxon>Lactuca</taxon>
    </lineage>
</organism>